<dbReference type="PROSITE" id="PS40000">
    <property type="entry name" value="DM_1"/>
    <property type="match status" value="1"/>
</dbReference>
<dbReference type="PROSITE" id="PS50809">
    <property type="entry name" value="DM_2"/>
    <property type="match status" value="1"/>
</dbReference>
<feature type="DNA-binding region" description="DM" evidence="5">
    <location>
        <begin position="37"/>
        <end position="96"/>
    </location>
</feature>
<evidence type="ECO:0000256" key="3">
    <source>
        <dbReference type="ARBA" id="ARBA00023125"/>
    </source>
</evidence>
<reference evidence="8 9" key="1">
    <citation type="submission" date="2023-08" db="EMBL/GenBank/DDBJ databases">
        <title>A Necator americanus chromosomal reference genome.</title>
        <authorList>
            <person name="Ilik V."/>
            <person name="Petrzelkova K.J."/>
            <person name="Pardy F."/>
            <person name="Fuh T."/>
            <person name="Niatou-Singa F.S."/>
            <person name="Gouil Q."/>
            <person name="Baker L."/>
            <person name="Ritchie M.E."/>
            <person name="Jex A.R."/>
            <person name="Gazzola D."/>
            <person name="Li H."/>
            <person name="Toshio Fujiwara R."/>
            <person name="Zhan B."/>
            <person name="Aroian R.V."/>
            <person name="Pafco B."/>
            <person name="Schwarz E.M."/>
        </authorList>
    </citation>
    <scope>NUCLEOTIDE SEQUENCE [LARGE SCALE GENOMIC DNA]</scope>
    <source>
        <strain evidence="8 9">Aroian</strain>
        <tissue evidence="8">Whole animal</tissue>
    </source>
</reference>
<gene>
    <name evidence="8" type="primary">Necator_chrIV.g13388</name>
    <name evidence="8" type="ORF">RB195_000097</name>
</gene>
<evidence type="ECO:0000259" key="7">
    <source>
        <dbReference type="PROSITE" id="PS50809"/>
    </source>
</evidence>
<dbReference type="SUPFAM" id="SSF82927">
    <property type="entry name" value="Cysteine-rich DNA binding domain, (DM domain)"/>
    <property type="match status" value="1"/>
</dbReference>
<feature type="compositionally biased region" description="Basic and acidic residues" evidence="6">
    <location>
        <begin position="262"/>
        <end position="274"/>
    </location>
</feature>
<feature type="region of interest" description="Disordered" evidence="6">
    <location>
        <begin position="193"/>
        <end position="235"/>
    </location>
</feature>
<feature type="region of interest" description="Disordered" evidence="6">
    <location>
        <begin position="262"/>
        <end position="306"/>
    </location>
</feature>
<organism evidence="8 9">
    <name type="scientific">Necator americanus</name>
    <name type="common">Human hookworm</name>
    <dbReference type="NCBI Taxonomy" id="51031"/>
    <lineage>
        <taxon>Eukaryota</taxon>
        <taxon>Metazoa</taxon>
        <taxon>Ecdysozoa</taxon>
        <taxon>Nematoda</taxon>
        <taxon>Chromadorea</taxon>
        <taxon>Rhabditida</taxon>
        <taxon>Rhabditina</taxon>
        <taxon>Rhabditomorpha</taxon>
        <taxon>Strongyloidea</taxon>
        <taxon>Ancylostomatidae</taxon>
        <taxon>Bunostominae</taxon>
        <taxon>Necator</taxon>
    </lineage>
</organism>
<feature type="compositionally biased region" description="Basic and acidic residues" evidence="6">
    <location>
        <begin position="291"/>
        <end position="300"/>
    </location>
</feature>
<dbReference type="EMBL" id="JAVFWL010000004">
    <property type="protein sequence ID" value="KAK6746613.1"/>
    <property type="molecule type" value="Genomic_DNA"/>
</dbReference>
<evidence type="ECO:0000313" key="9">
    <source>
        <dbReference type="Proteomes" id="UP001303046"/>
    </source>
</evidence>
<keyword evidence="4 5" id="KW-0539">Nucleus</keyword>
<evidence type="ECO:0000256" key="5">
    <source>
        <dbReference type="PROSITE-ProRule" id="PRU00070"/>
    </source>
</evidence>
<dbReference type="Proteomes" id="UP001303046">
    <property type="component" value="Unassembled WGS sequence"/>
</dbReference>
<accession>A0ABR1D8S9</accession>
<evidence type="ECO:0000313" key="8">
    <source>
        <dbReference type="EMBL" id="KAK6746613.1"/>
    </source>
</evidence>
<evidence type="ECO:0000256" key="4">
    <source>
        <dbReference type="ARBA" id="ARBA00023242"/>
    </source>
</evidence>
<comment type="caution">
    <text evidence="8">The sequence shown here is derived from an EMBL/GenBank/DDBJ whole genome shotgun (WGS) entry which is preliminary data.</text>
</comment>
<name>A0ABR1D8S9_NECAM</name>
<feature type="compositionally biased region" description="Low complexity" evidence="6">
    <location>
        <begin position="199"/>
        <end position="208"/>
    </location>
</feature>
<comment type="subcellular location">
    <subcellularLocation>
        <location evidence="5">Nucleus</location>
    </subcellularLocation>
</comment>
<dbReference type="SMART" id="SM00301">
    <property type="entry name" value="DM"/>
    <property type="match status" value="1"/>
</dbReference>
<feature type="domain" description="DM" evidence="7">
    <location>
        <begin position="37"/>
        <end position="96"/>
    </location>
</feature>
<evidence type="ECO:0000256" key="6">
    <source>
        <dbReference type="SAM" id="MobiDB-lite"/>
    </source>
</evidence>
<proteinExistence type="predicted"/>
<evidence type="ECO:0000256" key="1">
    <source>
        <dbReference type="ARBA" id="ARBA00022723"/>
    </source>
</evidence>
<keyword evidence="3 5" id="KW-0238">DNA-binding</keyword>
<evidence type="ECO:0000256" key="2">
    <source>
        <dbReference type="ARBA" id="ARBA00022833"/>
    </source>
</evidence>
<keyword evidence="9" id="KW-1185">Reference proteome</keyword>
<keyword evidence="2 5" id="KW-0862">Zinc</keyword>
<protein>
    <recommendedName>
        <fullName evidence="7">DM domain-containing protein</fullName>
    </recommendedName>
</protein>
<keyword evidence="1 5" id="KW-0479">Metal-binding</keyword>
<dbReference type="InterPro" id="IPR036407">
    <property type="entry name" value="DM_DNA-bd_sf"/>
</dbReference>
<dbReference type="Gene3D" id="4.10.1040.10">
    <property type="entry name" value="DM DNA-binding domain"/>
    <property type="match status" value="1"/>
</dbReference>
<sequence length="511" mass="55238">MLYSDSRMTSLTLKNGELGTSPTSSMPTPTKSRVLYCRKCEGHGEKVILKNHAPNCPYILCTCRSCEKLNYKRLKSFNKRNKEKLELAAALNAQRRAESGELTEEESFEYYERVTGLYRDLRWLANVSSHCFSPPRQVLEDQFIDPAGMKRLLIKSIPFYKLLLNRTIHPRFLPRHSFSCWDLAKNSHGTYFPSEGSRRSSFSSCADSPGTSTASMDGEPARKQSSSTRTGLEGRSMSLGAMTVMSYDIWKAKCAAEKKRLEAEGKSSELKIDDDQPSSSPPARKRAHTFVARDEPKEIPKVSPPNAKEKKGRYILLPTIPAVKVFVGEDAPAIVPTEPSSIPLETSVSTTAAPTTVPALSVAPTLPLQNTLPRPSPIAVTAPNFFNHLSNVTPVAPVAPTSTTSAFGAGLTADQLLASLLPSSMLLQNAGLLQQNALAGLLGLAAAPALAPPPTSCASDVLALLRAQQSAQLAAALAAPAKNSLLPSSTPDDLIQSLLAQTRQPIFSHSL</sequence>
<dbReference type="InterPro" id="IPR001275">
    <property type="entry name" value="DM_DNA-bd"/>
</dbReference>
<dbReference type="Pfam" id="PF00751">
    <property type="entry name" value="DM"/>
    <property type="match status" value="1"/>
</dbReference>